<dbReference type="AlphaFoldDB" id="F0XM05"/>
<dbReference type="GeneID" id="25979745"/>
<protein>
    <submittedName>
        <fullName evidence="2">Uncharacterized protein</fullName>
    </submittedName>
</protein>
<accession>F0XM05</accession>
<sequence>MDEYEYDYLETGQEHLGDSTSIAGVKTEQDNLPAVDAVHNYNKPRTSIPNEVDDVSNRLGRVSLSSNDSIDDFNYDYTSSMPSSITTGTQATALSLTSARYTHRPYKGSHIQREPPVQTPELRDTSSSGNQSQYTAYTPSTNYTQMHQYGYPGLGNNYTQQPQYVHQELGADYVREPQYGYQDTGSGYIQQSPYTFAATGAFFSQNVYSVQTKGMENDTPHISNHERSGSYTNSGDVYPQPGLSAYTSSYYEHSKQQSITVGVVNPYDENQQRPFASGPVPSSSTWDPGYVADFDSNEKLQGLKYPIEDGDDELLGDLADQQMTSGNNMPGKI</sequence>
<evidence type="ECO:0000256" key="1">
    <source>
        <dbReference type="SAM" id="MobiDB-lite"/>
    </source>
</evidence>
<evidence type="ECO:0000313" key="2">
    <source>
        <dbReference type="EMBL" id="EFX01382.1"/>
    </source>
</evidence>
<dbReference type="HOGENOM" id="CLU_834340_0_0_1"/>
<keyword evidence="3" id="KW-1185">Reference proteome</keyword>
<evidence type="ECO:0000313" key="3">
    <source>
        <dbReference type="Proteomes" id="UP000007796"/>
    </source>
</evidence>
<proteinExistence type="predicted"/>
<feature type="compositionally biased region" description="Basic and acidic residues" evidence="1">
    <location>
        <begin position="216"/>
        <end position="228"/>
    </location>
</feature>
<feature type="region of interest" description="Disordered" evidence="1">
    <location>
        <begin position="216"/>
        <end position="236"/>
    </location>
</feature>
<feature type="compositionally biased region" description="Polar residues" evidence="1">
    <location>
        <begin position="270"/>
        <end position="286"/>
    </location>
</feature>
<dbReference type="RefSeq" id="XP_014170864.1">
    <property type="nucleotide sequence ID" value="XM_014315389.1"/>
</dbReference>
<dbReference type="Proteomes" id="UP000007796">
    <property type="component" value="Unassembled WGS sequence"/>
</dbReference>
<name>F0XM05_GROCL</name>
<feature type="region of interest" description="Disordered" evidence="1">
    <location>
        <begin position="105"/>
        <end position="137"/>
    </location>
</feature>
<feature type="compositionally biased region" description="Polar residues" evidence="1">
    <location>
        <begin position="125"/>
        <end position="137"/>
    </location>
</feature>
<organism evidence="3">
    <name type="scientific">Grosmannia clavigera (strain kw1407 / UAMH 11150)</name>
    <name type="common">Blue stain fungus</name>
    <name type="synonym">Graphiocladiella clavigera</name>
    <dbReference type="NCBI Taxonomy" id="655863"/>
    <lineage>
        <taxon>Eukaryota</taxon>
        <taxon>Fungi</taxon>
        <taxon>Dikarya</taxon>
        <taxon>Ascomycota</taxon>
        <taxon>Pezizomycotina</taxon>
        <taxon>Sordariomycetes</taxon>
        <taxon>Sordariomycetidae</taxon>
        <taxon>Ophiostomatales</taxon>
        <taxon>Ophiostomataceae</taxon>
        <taxon>Leptographium</taxon>
    </lineage>
</organism>
<reference evidence="2 3" key="1">
    <citation type="journal article" date="2011" name="Proc. Natl. Acad. Sci. U.S.A.">
        <title>Genome and transcriptome analyses of the mountain pine beetle-fungal symbiont Grosmannia clavigera, a lodgepole pine pathogen.</title>
        <authorList>
            <person name="DiGuistini S."/>
            <person name="Wang Y."/>
            <person name="Liao N.Y."/>
            <person name="Taylor G."/>
            <person name="Tanguay P."/>
            <person name="Feau N."/>
            <person name="Henrissat B."/>
            <person name="Chan S.K."/>
            <person name="Hesse-Orce U."/>
            <person name="Alamouti S.M."/>
            <person name="Tsui C.K.M."/>
            <person name="Docking R.T."/>
            <person name="Levasseur A."/>
            <person name="Haridas S."/>
            <person name="Robertson G."/>
            <person name="Birol I."/>
            <person name="Holt R.A."/>
            <person name="Marra M.A."/>
            <person name="Hamelin R.C."/>
            <person name="Hirst M."/>
            <person name="Jones S.J.M."/>
            <person name="Bohlmann J."/>
            <person name="Breuil C."/>
        </authorList>
    </citation>
    <scope>NUCLEOTIDE SEQUENCE [LARGE SCALE GENOMIC DNA]</scope>
    <source>
        <strain evidence="3">kw1407 / UAMH 11150</strain>
    </source>
</reference>
<dbReference type="EMBL" id="GL629794">
    <property type="protein sequence ID" value="EFX01382.1"/>
    <property type="molecule type" value="Genomic_DNA"/>
</dbReference>
<feature type="region of interest" description="Disordered" evidence="1">
    <location>
        <begin position="270"/>
        <end position="289"/>
    </location>
</feature>
<dbReference type="InParanoid" id="F0XM05"/>
<gene>
    <name evidence="2" type="ORF">CMQ_6324</name>
</gene>